<dbReference type="PROSITE" id="PS50287">
    <property type="entry name" value="SRCR_2"/>
    <property type="match status" value="2"/>
</dbReference>
<evidence type="ECO:0000256" key="1">
    <source>
        <dbReference type="ARBA" id="ARBA00022729"/>
    </source>
</evidence>
<feature type="disulfide bond" evidence="4">
    <location>
        <begin position="74"/>
        <end position="84"/>
    </location>
</feature>
<dbReference type="InterPro" id="IPR001190">
    <property type="entry name" value="SRCR"/>
</dbReference>
<dbReference type="Pfam" id="PF00530">
    <property type="entry name" value="SRCR"/>
    <property type="match status" value="2"/>
</dbReference>
<feature type="domain" description="SRCR" evidence="5">
    <location>
        <begin position="113"/>
        <end position="215"/>
    </location>
</feature>
<name>A7RL18_NEMVE</name>
<dbReference type="EMBL" id="DS469517">
    <property type="protein sequence ID" value="EDO47779.1"/>
    <property type="molecule type" value="Genomic_DNA"/>
</dbReference>
<feature type="domain" description="SRCR" evidence="5">
    <location>
        <begin position="4"/>
        <end position="105"/>
    </location>
</feature>
<comment type="caution">
    <text evidence="4">Lacks conserved residue(s) required for the propagation of feature annotation.</text>
</comment>
<evidence type="ECO:0000313" key="7">
    <source>
        <dbReference type="Proteomes" id="UP000001593"/>
    </source>
</evidence>
<evidence type="ECO:0000259" key="5">
    <source>
        <dbReference type="PROSITE" id="PS50287"/>
    </source>
</evidence>
<proteinExistence type="predicted"/>
<dbReference type="FunFam" id="3.10.250.10:FF:000001">
    <property type="entry name" value="Lysyl oxidase 4 isoform X1"/>
    <property type="match status" value="1"/>
</dbReference>
<sequence length="223" mass="24768">FVRVRLVNGGAPYRGRVEVLYGGIWGTICDDNFGLPDAHVICRMLGYYHGVRSASCCARYGQGSGRIWLDDLNCNGSERSIAQCRHRGWGVHNCGHSEDASVECITSNPIIFVRLVGPYSHLGEGRVEVFYRGRWGTICQNGFDLRDAAVVCRMLGYRSALGYDRCCSRQRPGSGFIWLEGLSCYGYESSISLCRHPGWGNTFCSHAQDVGVRCRSNFVTSSK</sequence>
<dbReference type="InterPro" id="IPR036772">
    <property type="entry name" value="SRCR-like_dom_sf"/>
</dbReference>
<dbReference type="STRING" id="45351.A7RL18"/>
<keyword evidence="1" id="KW-0732">Signal</keyword>
<keyword evidence="3" id="KW-0325">Glycoprotein</keyword>
<evidence type="ECO:0000313" key="6">
    <source>
        <dbReference type="EMBL" id="EDO47779.1"/>
    </source>
</evidence>
<gene>
    <name evidence="6" type="ORF">NEMVEDRAFT_v1g85477</name>
</gene>
<dbReference type="OMA" id="CGFERIS"/>
<keyword evidence="2 4" id="KW-1015">Disulfide bond</keyword>
<dbReference type="SMART" id="SM00202">
    <property type="entry name" value="SR"/>
    <property type="match status" value="2"/>
</dbReference>
<evidence type="ECO:0000256" key="2">
    <source>
        <dbReference type="ARBA" id="ARBA00023157"/>
    </source>
</evidence>
<dbReference type="PhylomeDB" id="A7RL18"/>
<organism evidence="6 7">
    <name type="scientific">Nematostella vectensis</name>
    <name type="common">Starlet sea anemone</name>
    <dbReference type="NCBI Taxonomy" id="45351"/>
    <lineage>
        <taxon>Eukaryota</taxon>
        <taxon>Metazoa</taxon>
        <taxon>Cnidaria</taxon>
        <taxon>Anthozoa</taxon>
        <taxon>Hexacorallia</taxon>
        <taxon>Actiniaria</taxon>
        <taxon>Edwardsiidae</taxon>
        <taxon>Nematostella</taxon>
    </lineage>
</organism>
<feature type="non-terminal residue" evidence="6">
    <location>
        <position position="1"/>
    </location>
</feature>
<dbReference type="PANTHER" id="PTHR48071">
    <property type="entry name" value="SRCR DOMAIN-CONTAINING PROTEIN"/>
    <property type="match status" value="1"/>
</dbReference>
<accession>A7RL18</accession>
<dbReference type="Proteomes" id="UP000001593">
    <property type="component" value="Unassembled WGS sequence"/>
</dbReference>
<feature type="disulfide bond" evidence="4">
    <location>
        <begin position="184"/>
        <end position="194"/>
    </location>
</feature>
<dbReference type="AlphaFoldDB" id="A7RL18"/>
<dbReference type="PRINTS" id="PR00258">
    <property type="entry name" value="SPERACTRCPTR"/>
</dbReference>
<protein>
    <recommendedName>
        <fullName evidence="5">SRCR domain-containing protein</fullName>
    </recommendedName>
</protein>
<dbReference type="PROSITE" id="PS00420">
    <property type="entry name" value="SRCR_1"/>
    <property type="match status" value="1"/>
</dbReference>
<evidence type="ECO:0000256" key="3">
    <source>
        <dbReference type="ARBA" id="ARBA00023180"/>
    </source>
</evidence>
<evidence type="ECO:0000256" key="4">
    <source>
        <dbReference type="PROSITE-ProRule" id="PRU00196"/>
    </source>
</evidence>
<dbReference type="FunFam" id="3.10.250.10:FF:000011">
    <property type="entry name" value="Scavenger receptor class A member 5"/>
    <property type="match status" value="1"/>
</dbReference>
<dbReference type="Gene3D" id="3.10.250.10">
    <property type="entry name" value="SRCR-like domain"/>
    <property type="match status" value="2"/>
</dbReference>
<keyword evidence="7" id="KW-1185">Reference proteome</keyword>
<dbReference type="GO" id="GO:0016020">
    <property type="term" value="C:membrane"/>
    <property type="evidence" value="ECO:0007669"/>
    <property type="project" value="InterPro"/>
</dbReference>
<dbReference type="HOGENOM" id="CLU_002555_1_2_1"/>
<dbReference type="PANTHER" id="PTHR48071:SF18">
    <property type="entry name" value="DELETED IN MALIGNANT BRAIN TUMORS 1 PROTEIN-RELATED"/>
    <property type="match status" value="1"/>
</dbReference>
<dbReference type="SUPFAM" id="SSF56487">
    <property type="entry name" value="SRCR-like"/>
    <property type="match status" value="2"/>
</dbReference>
<reference evidence="6 7" key="1">
    <citation type="journal article" date="2007" name="Science">
        <title>Sea anemone genome reveals ancestral eumetazoan gene repertoire and genomic organization.</title>
        <authorList>
            <person name="Putnam N.H."/>
            <person name="Srivastava M."/>
            <person name="Hellsten U."/>
            <person name="Dirks B."/>
            <person name="Chapman J."/>
            <person name="Salamov A."/>
            <person name="Terry A."/>
            <person name="Shapiro H."/>
            <person name="Lindquist E."/>
            <person name="Kapitonov V.V."/>
            <person name="Jurka J."/>
            <person name="Genikhovich G."/>
            <person name="Grigoriev I.V."/>
            <person name="Lucas S.M."/>
            <person name="Steele R.E."/>
            <person name="Finnerty J.R."/>
            <person name="Technau U."/>
            <person name="Martindale M.Q."/>
            <person name="Rokhsar D.S."/>
        </authorList>
    </citation>
    <scope>NUCLEOTIDE SEQUENCE [LARGE SCALE GENOMIC DNA]</scope>
    <source>
        <strain evidence="7">CH2 X CH6</strain>
    </source>
</reference>
<dbReference type="InParanoid" id="A7RL18"/>